<dbReference type="AlphaFoldDB" id="A0A5C8J9T9"/>
<evidence type="ECO:0000313" key="2">
    <source>
        <dbReference type="EMBL" id="TXK33826.1"/>
    </source>
</evidence>
<dbReference type="RefSeq" id="WP_147923250.1">
    <property type="nucleotide sequence ID" value="NZ_VRTY01000086.1"/>
</dbReference>
<name>A0A5C8J9T9_9BACT</name>
<evidence type="ECO:0000256" key="1">
    <source>
        <dbReference type="SAM" id="MobiDB-lite"/>
    </source>
</evidence>
<evidence type="ECO:0000313" key="3">
    <source>
        <dbReference type="Proteomes" id="UP000321926"/>
    </source>
</evidence>
<sequence length="136" mass="15771">MKHHFYIIFLGITTALTFSACERTTTNNRDEVQLETAAEPVEARVEERRPATVQEALQADAQLARTMSLAEFVKHMESRETYYSQFEEVNYEDDFVKIKMEGSELKVETAEGKAKLDDEKGKIKTESETRKWEKKN</sequence>
<dbReference type="EMBL" id="VRTY01000086">
    <property type="protein sequence ID" value="TXK33826.1"/>
    <property type="molecule type" value="Genomic_DNA"/>
</dbReference>
<proteinExistence type="predicted"/>
<dbReference type="OrthoDB" id="10003610at2"/>
<accession>A0A5C8J9T9</accession>
<dbReference type="PROSITE" id="PS51257">
    <property type="entry name" value="PROKAR_LIPOPROTEIN"/>
    <property type="match status" value="1"/>
</dbReference>
<feature type="region of interest" description="Disordered" evidence="1">
    <location>
        <begin position="109"/>
        <end position="136"/>
    </location>
</feature>
<gene>
    <name evidence="2" type="ORF">FVR03_18460</name>
</gene>
<comment type="caution">
    <text evidence="2">The sequence shown here is derived from an EMBL/GenBank/DDBJ whole genome shotgun (WGS) entry which is preliminary data.</text>
</comment>
<organism evidence="2 3">
    <name type="scientific">Pontibacter qinzhouensis</name>
    <dbReference type="NCBI Taxonomy" id="2603253"/>
    <lineage>
        <taxon>Bacteria</taxon>
        <taxon>Pseudomonadati</taxon>
        <taxon>Bacteroidota</taxon>
        <taxon>Cytophagia</taxon>
        <taxon>Cytophagales</taxon>
        <taxon>Hymenobacteraceae</taxon>
        <taxon>Pontibacter</taxon>
    </lineage>
</organism>
<protein>
    <submittedName>
        <fullName evidence="2">Uncharacterized protein</fullName>
    </submittedName>
</protein>
<reference evidence="2 3" key="1">
    <citation type="submission" date="2019-08" db="EMBL/GenBank/DDBJ databases">
        <authorList>
            <person name="Shi S."/>
        </authorList>
    </citation>
    <scope>NUCLEOTIDE SEQUENCE [LARGE SCALE GENOMIC DNA]</scope>
    <source>
        <strain evidence="2 3">GY10130</strain>
    </source>
</reference>
<dbReference type="Proteomes" id="UP000321926">
    <property type="component" value="Unassembled WGS sequence"/>
</dbReference>
<keyword evidence="3" id="KW-1185">Reference proteome</keyword>